<feature type="region of interest" description="Disordered" evidence="2">
    <location>
        <begin position="476"/>
        <end position="522"/>
    </location>
</feature>
<dbReference type="PRINTS" id="PR01415">
    <property type="entry name" value="ANKYRIN"/>
</dbReference>
<dbReference type="InterPro" id="IPR036770">
    <property type="entry name" value="Ankyrin_rpt-contain_sf"/>
</dbReference>
<feature type="compositionally biased region" description="Basic and acidic residues" evidence="2">
    <location>
        <begin position="421"/>
        <end position="444"/>
    </location>
</feature>
<dbReference type="InParanoid" id="A0A1S3JRD9"/>
<dbReference type="InterPro" id="IPR013761">
    <property type="entry name" value="SAM/pointed_sf"/>
</dbReference>
<dbReference type="Gene3D" id="1.25.40.20">
    <property type="entry name" value="Ankyrin repeat-containing domain"/>
    <property type="match status" value="2"/>
</dbReference>
<dbReference type="Gene3D" id="1.10.150.50">
    <property type="entry name" value="Transcription Factor, Ets-1"/>
    <property type="match status" value="1"/>
</dbReference>
<sequence>MGQAASRQEAFWEACGFGRIQKVAEFIQQGIDVNWVSYTHNSCPIHVASQGKAEIVQMLIDAGCNVNVVDDRGNLALHHAAMKGHADIMEMLIKAGSEINTQDKNGWSPLITACYWCQPECVKLLIDSNCDVNLMNKDLRTALHETCRSRTQDEDKLGQIAAMLIEAGCDVDLKSSDEGEADFTPLMFASYHGHPGVAQALIDAKCDTTTQGTNLWTALHWAVDRGHGAVVRVLLDAGLDPTVKGVRGETAVERARSNDIRALFGSEYVLPEDVTTPVIDDKNFEFIFESASGKKVDPNVNPSDDNSSKSESSPLTENADGSLASAVDPSSSSSPTKTTPNQSSVKSSPSQKSLQEQQEDYGKFVIDMIVANRKVNAQQDRRNITGKRYQRRPIENNIYTGEVTKKSPSDGAGDAPVSSTEKGKDNESGNKEEAEIQTELKEGGEGNPTTAEENQGVSNLQSNVAEINLTSSEVDMGQLKNDPKSGNENKQSGDSQQAEVGKDSASANTEEDLALKPWEDEKDTDFDTAQQLTKKMADWSIIDVRTWLDSLGLDAETVMTFMTAKIRGKVLEHLTMDDMKEVVPNLAFGDKKLVLIARDAWLAMEEKDAI</sequence>
<keyword evidence="4" id="KW-1185">Reference proteome</keyword>
<organism evidence="4 5">
    <name type="scientific">Lingula anatina</name>
    <name type="common">Brachiopod</name>
    <name type="synonym">Lingula unguis</name>
    <dbReference type="NCBI Taxonomy" id="7574"/>
    <lineage>
        <taxon>Eukaryota</taxon>
        <taxon>Metazoa</taxon>
        <taxon>Spiralia</taxon>
        <taxon>Lophotrochozoa</taxon>
        <taxon>Brachiopoda</taxon>
        <taxon>Linguliformea</taxon>
        <taxon>Lingulata</taxon>
        <taxon>Lingulida</taxon>
        <taxon>Linguloidea</taxon>
        <taxon>Lingulidae</taxon>
        <taxon>Lingula</taxon>
    </lineage>
</organism>
<dbReference type="PROSITE" id="PS50088">
    <property type="entry name" value="ANK_REPEAT"/>
    <property type="match status" value="3"/>
</dbReference>
<feature type="repeat" description="ANK" evidence="1">
    <location>
        <begin position="214"/>
        <end position="246"/>
    </location>
</feature>
<gene>
    <name evidence="5" type="primary">LOC106175471</name>
</gene>
<dbReference type="KEGG" id="lak:106175471"/>
<dbReference type="PROSITE" id="PS50297">
    <property type="entry name" value="ANK_REP_REGION"/>
    <property type="match status" value="2"/>
</dbReference>
<dbReference type="PANTHER" id="PTHR44207">
    <property type="entry name" value="SURFACE ANTIGEN BSPA-LIKE-RELATED"/>
    <property type="match status" value="1"/>
</dbReference>
<protein>
    <submittedName>
        <fullName evidence="5">Ankyrin repeat domain-containing protein 50</fullName>
    </submittedName>
</protein>
<dbReference type="SMART" id="SM00454">
    <property type="entry name" value="SAM"/>
    <property type="match status" value="1"/>
</dbReference>
<feature type="compositionally biased region" description="Polar residues" evidence="2">
    <location>
        <begin position="447"/>
        <end position="460"/>
    </location>
</feature>
<feature type="repeat" description="ANK" evidence="1">
    <location>
        <begin position="72"/>
        <end position="104"/>
    </location>
</feature>
<feature type="compositionally biased region" description="Low complexity" evidence="2">
    <location>
        <begin position="301"/>
        <end position="314"/>
    </location>
</feature>
<dbReference type="InterPro" id="IPR001660">
    <property type="entry name" value="SAM"/>
</dbReference>
<dbReference type="OrthoDB" id="194358at2759"/>
<feature type="region of interest" description="Disordered" evidence="2">
    <location>
        <begin position="295"/>
        <end position="358"/>
    </location>
</feature>
<dbReference type="Pfam" id="PF00023">
    <property type="entry name" value="Ank"/>
    <property type="match status" value="3"/>
</dbReference>
<name>A0A1S3JRD9_LINAN</name>
<dbReference type="GeneID" id="106175471"/>
<dbReference type="STRING" id="7574.A0A1S3JRD9"/>
<evidence type="ECO:0000256" key="2">
    <source>
        <dbReference type="SAM" id="MobiDB-lite"/>
    </source>
</evidence>
<dbReference type="InterPro" id="IPR002110">
    <property type="entry name" value="Ankyrin_rpt"/>
</dbReference>
<feature type="repeat" description="ANK" evidence="1">
    <location>
        <begin position="105"/>
        <end position="137"/>
    </location>
</feature>
<evidence type="ECO:0000256" key="1">
    <source>
        <dbReference type="PROSITE-ProRule" id="PRU00023"/>
    </source>
</evidence>
<evidence type="ECO:0000259" key="3">
    <source>
        <dbReference type="PROSITE" id="PS50105"/>
    </source>
</evidence>
<dbReference type="PANTHER" id="PTHR44207:SF1">
    <property type="entry name" value="SURFACE ANTIGEN BSPA-LIKE"/>
    <property type="match status" value="1"/>
</dbReference>
<dbReference type="SUPFAM" id="SSF47769">
    <property type="entry name" value="SAM/Pointed domain"/>
    <property type="match status" value="1"/>
</dbReference>
<evidence type="ECO:0000313" key="4">
    <source>
        <dbReference type="Proteomes" id="UP000085678"/>
    </source>
</evidence>
<proteinExistence type="predicted"/>
<feature type="compositionally biased region" description="Low complexity" evidence="2">
    <location>
        <begin position="329"/>
        <end position="353"/>
    </location>
</feature>
<dbReference type="CDD" id="cd09487">
    <property type="entry name" value="SAM_superfamily"/>
    <property type="match status" value="1"/>
</dbReference>
<accession>A0A1S3JRD9</accession>
<evidence type="ECO:0000313" key="5">
    <source>
        <dbReference type="RefSeq" id="XP_013412950.1"/>
    </source>
</evidence>
<dbReference type="SMART" id="SM00248">
    <property type="entry name" value="ANK"/>
    <property type="match status" value="7"/>
</dbReference>
<dbReference type="Pfam" id="PF12796">
    <property type="entry name" value="Ank_2"/>
    <property type="match status" value="1"/>
</dbReference>
<dbReference type="Pfam" id="PF07647">
    <property type="entry name" value="SAM_2"/>
    <property type="match status" value="1"/>
</dbReference>
<dbReference type="PROSITE" id="PS50105">
    <property type="entry name" value="SAM_DOMAIN"/>
    <property type="match status" value="1"/>
</dbReference>
<reference evidence="5" key="1">
    <citation type="submission" date="2025-08" db="UniProtKB">
        <authorList>
            <consortium name="RefSeq"/>
        </authorList>
    </citation>
    <scope>IDENTIFICATION</scope>
    <source>
        <tissue evidence="5">Gonads</tissue>
    </source>
</reference>
<dbReference type="SUPFAM" id="SSF48403">
    <property type="entry name" value="Ankyrin repeat"/>
    <property type="match status" value="1"/>
</dbReference>
<feature type="region of interest" description="Disordered" evidence="2">
    <location>
        <begin position="381"/>
        <end position="460"/>
    </location>
</feature>
<dbReference type="AlphaFoldDB" id="A0A1S3JRD9"/>
<feature type="domain" description="SAM" evidence="3">
    <location>
        <begin position="539"/>
        <end position="582"/>
    </location>
</feature>
<dbReference type="Proteomes" id="UP000085678">
    <property type="component" value="Unplaced"/>
</dbReference>
<keyword evidence="1" id="KW-0040">ANK repeat</keyword>
<dbReference type="RefSeq" id="XP_013412950.1">
    <property type="nucleotide sequence ID" value="XM_013557496.1"/>
</dbReference>
<feature type="compositionally biased region" description="Polar residues" evidence="2">
    <location>
        <begin position="488"/>
        <end position="498"/>
    </location>
</feature>